<dbReference type="Gene3D" id="3.60.15.10">
    <property type="entry name" value="Ribonuclease Z/Hydroxyacylglutathione hydrolase-like"/>
    <property type="match status" value="1"/>
</dbReference>
<accession>A0A081BDM2</accession>
<dbReference type="eggNOG" id="COG0491">
    <property type="taxonomic scope" value="Bacteria"/>
</dbReference>
<evidence type="ECO:0000259" key="2">
    <source>
        <dbReference type="SMART" id="SM00849"/>
    </source>
</evidence>
<organism evidence="3 4">
    <name type="scientific">Tepidicaulis marinus</name>
    <dbReference type="NCBI Taxonomy" id="1333998"/>
    <lineage>
        <taxon>Bacteria</taxon>
        <taxon>Pseudomonadati</taxon>
        <taxon>Pseudomonadota</taxon>
        <taxon>Alphaproteobacteria</taxon>
        <taxon>Hyphomicrobiales</taxon>
        <taxon>Parvibaculaceae</taxon>
        <taxon>Tepidicaulis</taxon>
    </lineage>
</organism>
<proteinExistence type="predicted"/>
<protein>
    <submittedName>
        <fullName evidence="3">Beta-lactamase domain-containing protein</fullName>
    </submittedName>
</protein>
<dbReference type="SUPFAM" id="SSF56281">
    <property type="entry name" value="Metallo-hydrolase/oxidoreductase"/>
    <property type="match status" value="1"/>
</dbReference>
<dbReference type="Pfam" id="PF17778">
    <property type="entry name" value="WHD_BLACT"/>
    <property type="match status" value="1"/>
</dbReference>
<feature type="compositionally biased region" description="Basic and acidic residues" evidence="1">
    <location>
        <begin position="110"/>
        <end position="122"/>
    </location>
</feature>
<dbReference type="CDD" id="cd16278">
    <property type="entry name" value="metallo-hydrolase-like_MBL-fold"/>
    <property type="match status" value="1"/>
</dbReference>
<comment type="caution">
    <text evidence="3">The sequence shown here is derived from an EMBL/GenBank/DDBJ whole genome shotgun (WGS) entry which is preliminary data.</text>
</comment>
<dbReference type="SMART" id="SM00849">
    <property type="entry name" value="Lactamase_B"/>
    <property type="match status" value="1"/>
</dbReference>
<dbReference type="Proteomes" id="UP000028702">
    <property type="component" value="Unassembled WGS sequence"/>
</dbReference>
<dbReference type="Gene3D" id="1.10.10.10">
    <property type="entry name" value="Winged helix-like DNA-binding domain superfamily/Winged helix DNA-binding domain"/>
    <property type="match status" value="1"/>
</dbReference>
<dbReference type="STRING" id="1333998.M2A_2639"/>
<keyword evidence="4" id="KW-1185">Reference proteome</keyword>
<dbReference type="InterPro" id="IPR050662">
    <property type="entry name" value="Sec-metab_biosynth-thioest"/>
</dbReference>
<dbReference type="Pfam" id="PF00753">
    <property type="entry name" value="Lactamase_B"/>
    <property type="match status" value="1"/>
</dbReference>
<dbReference type="AlphaFoldDB" id="A0A081BDM2"/>
<reference evidence="3 4" key="1">
    <citation type="submission" date="2014-07" db="EMBL/GenBank/DDBJ databases">
        <title>Tepidicaulis marinum gen. nov., sp. nov., a novel marine bacterium denitrifying nitrate to nitrous oxide strictly under microaerobic conditions.</title>
        <authorList>
            <person name="Takeuchi M."/>
            <person name="Yamagishi T."/>
            <person name="Kamagata Y."/>
            <person name="Oshima K."/>
            <person name="Hattori M."/>
            <person name="Katayama T."/>
            <person name="Hanada S."/>
            <person name="Tamaki H."/>
            <person name="Marumo K."/>
            <person name="Maeda H."/>
            <person name="Nedachi M."/>
            <person name="Iwasaki W."/>
            <person name="Suwa Y."/>
            <person name="Sakata S."/>
        </authorList>
    </citation>
    <scope>NUCLEOTIDE SEQUENCE [LARGE SCALE GENOMIC DNA]</scope>
    <source>
        <strain evidence="3 4">MA2</strain>
    </source>
</reference>
<dbReference type="EMBL" id="BBIO01000015">
    <property type="protein sequence ID" value="GAK46140.1"/>
    <property type="molecule type" value="Genomic_DNA"/>
</dbReference>
<dbReference type="InterPro" id="IPR041516">
    <property type="entry name" value="LACTB2_WH"/>
</dbReference>
<dbReference type="PANTHER" id="PTHR23131">
    <property type="entry name" value="ENDORIBONUCLEASE LACTB2"/>
    <property type="match status" value="1"/>
</dbReference>
<evidence type="ECO:0000313" key="3">
    <source>
        <dbReference type="EMBL" id="GAK46140.1"/>
    </source>
</evidence>
<dbReference type="RefSeq" id="WP_045448419.1">
    <property type="nucleotide sequence ID" value="NZ_BBIO01000015.1"/>
</dbReference>
<feature type="region of interest" description="Disordered" evidence="1">
    <location>
        <begin position="101"/>
        <end position="122"/>
    </location>
</feature>
<feature type="domain" description="Metallo-beta-lactamase" evidence="2">
    <location>
        <begin position="39"/>
        <end position="212"/>
    </location>
</feature>
<dbReference type="PANTHER" id="PTHR23131:SF0">
    <property type="entry name" value="ENDORIBONUCLEASE LACTB2"/>
    <property type="match status" value="1"/>
</dbReference>
<evidence type="ECO:0000313" key="4">
    <source>
        <dbReference type="Proteomes" id="UP000028702"/>
    </source>
</evidence>
<dbReference type="InterPro" id="IPR036388">
    <property type="entry name" value="WH-like_DNA-bd_sf"/>
</dbReference>
<evidence type="ECO:0000256" key="1">
    <source>
        <dbReference type="SAM" id="MobiDB-lite"/>
    </source>
</evidence>
<dbReference type="InterPro" id="IPR036866">
    <property type="entry name" value="RibonucZ/Hydroxyglut_hydro"/>
</dbReference>
<sequence>MSSEIPFVRDIDIEYGRCDQVSPLIRRVTANNPGGFTFKGTGTYIVGKGEVAVIDPGPLMNDHVEALLAAIEGETVSHILITHTHMDHSPAAEPLKKLTGAPTLAFGPHGGEKKDDGAREEGADWKFQPDIKLEDGDIIEGDGWTFEAIFTPGHTSNHMCFALQEEKALFTGDHVMGWSTSVVSPPDGNMSDYFNSLKKLLERDDEIYWPTHGPAITNPQSFVRAYLVHRRQREAQILRQIEEGHTTIPAMVEAMYADIDKRLHPAARRSVLAHLIHMVETGRVATDGAPGIENQYRLS</sequence>
<dbReference type="InterPro" id="IPR001279">
    <property type="entry name" value="Metallo-B-lactamas"/>
</dbReference>
<gene>
    <name evidence="3" type="ORF">M2A_2639</name>
</gene>
<name>A0A081BDM2_9HYPH</name>